<dbReference type="SUPFAM" id="SSF53474">
    <property type="entry name" value="alpha/beta-Hydrolases"/>
    <property type="match status" value="1"/>
</dbReference>
<name>A0ABS7PXX4_9SPHN</name>
<dbReference type="InterPro" id="IPR029058">
    <property type="entry name" value="AB_hydrolase_fold"/>
</dbReference>
<evidence type="ECO:0000259" key="2">
    <source>
        <dbReference type="Pfam" id="PF00561"/>
    </source>
</evidence>
<evidence type="ECO:0000313" key="4">
    <source>
        <dbReference type="Proteomes" id="UP000706039"/>
    </source>
</evidence>
<keyword evidence="1" id="KW-0472">Membrane</keyword>
<evidence type="ECO:0000313" key="3">
    <source>
        <dbReference type="EMBL" id="MBY8826211.1"/>
    </source>
</evidence>
<keyword evidence="1" id="KW-1133">Transmembrane helix</keyword>
<dbReference type="PRINTS" id="PR00111">
    <property type="entry name" value="ABHYDROLASE"/>
</dbReference>
<dbReference type="Proteomes" id="UP000706039">
    <property type="component" value="Unassembled WGS sequence"/>
</dbReference>
<dbReference type="RefSeq" id="WP_222993648.1">
    <property type="nucleotide sequence ID" value="NZ_JAINVV010000015.1"/>
</dbReference>
<comment type="caution">
    <text evidence="3">The sequence shown here is derived from an EMBL/GenBank/DDBJ whole genome shotgun (WGS) entry which is preliminary data.</text>
</comment>
<evidence type="ECO:0000256" key="1">
    <source>
        <dbReference type="SAM" id="Phobius"/>
    </source>
</evidence>
<sequence>MADFAERRWRSGDRLSLYARDYAAAAGPARLPVICIHGLTRNSKDFAQLAPWIAGQGRRVLAVDIRGRGRSDRSPDPMRYRPAIYARDMFALMDALGMARALFVGTSMGGLIAMTAAMIRPRAVAGMVLNDVGPEIAQEGVDRIAGYAGKPVTIANWDDAVTYLKRTSAAAFPDFTDADWRAVADRSFVEDETGKPVLDYDPDIAAPFARRPPPRRVPFGWLLFRHIARRRPTLLLRGELSDLISAEIAARMRRTAPHMAFAEVPGVGHAPWLDEPTARNAIEAFLRTAP</sequence>
<dbReference type="PANTHER" id="PTHR43194">
    <property type="entry name" value="HYDROLASE ALPHA/BETA FOLD FAMILY"/>
    <property type="match status" value="1"/>
</dbReference>
<protein>
    <submittedName>
        <fullName evidence="3">Alpha/beta hydrolase</fullName>
    </submittedName>
</protein>
<keyword evidence="4" id="KW-1185">Reference proteome</keyword>
<feature type="domain" description="AB hydrolase-1" evidence="2">
    <location>
        <begin position="32"/>
        <end position="276"/>
    </location>
</feature>
<keyword evidence="1" id="KW-0812">Transmembrane</keyword>
<dbReference type="InterPro" id="IPR000073">
    <property type="entry name" value="AB_hydrolase_1"/>
</dbReference>
<dbReference type="PANTHER" id="PTHR43194:SF2">
    <property type="entry name" value="PEROXISOMAL MEMBRANE PROTEIN LPX1"/>
    <property type="match status" value="1"/>
</dbReference>
<keyword evidence="3" id="KW-0378">Hydrolase</keyword>
<reference evidence="3 4" key="1">
    <citation type="submission" date="2021-08" db="EMBL/GenBank/DDBJ databases">
        <authorList>
            <person name="Tuo L."/>
        </authorList>
    </citation>
    <scope>NUCLEOTIDE SEQUENCE [LARGE SCALE GENOMIC DNA]</scope>
    <source>
        <strain evidence="3 4">JCM 31229</strain>
    </source>
</reference>
<dbReference type="InterPro" id="IPR050228">
    <property type="entry name" value="Carboxylesterase_BioH"/>
</dbReference>
<accession>A0ABS7PXX4</accession>
<proteinExistence type="predicted"/>
<gene>
    <name evidence="3" type="ORF">K7G82_28170</name>
</gene>
<dbReference type="GO" id="GO:0016787">
    <property type="term" value="F:hydrolase activity"/>
    <property type="evidence" value="ECO:0007669"/>
    <property type="project" value="UniProtKB-KW"/>
</dbReference>
<organism evidence="3 4">
    <name type="scientific">Sphingomonas colocasiae</name>
    <dbReference type="NCBI Taxonomy" id="1848973"/>
    <lineage>
        <taxon>Bacteria</taxon>
        <taxon>Pseudomonadati</taxon>
        <taxon>Pseudomonadota</taxon>
        <taxon>Alphaproteobacteria</taxon>
        <taxon>Sphingomonadales</taxon>
        <taxon>Sphingomonadaceae</taxon>
        <taxon>Sphingomonas</taxon>
    </lineage>
</organism>
<feature type="transmembrane region" description="Helical" evidence="1">
    <location>
        <begin position="97"/>
        <end position="119"/>
    </location>
</feature>
<dbReference type="EMBL" id="JAINVV010000015">
    <property type="protein sequence ID" value="MBY8826211.1"/>
    <property type="molecule type" value="Genomic_DNA"/>
</dbReference>
<dbReference type="Pfam" id="PF00561">
    <property type="entry name" value="Abhydrolase_1"/>
    <property type="match status" value="1"/>
</dbReference>
<dbReference type="Gene3D" id="3.40.50.1820">
    <property type="entry name" value="alpha/beta hydrolase"/>
    <property type="match status" value="1"/>
</dbReference>